<sequence>MKTLTKLSTAVLATSVLLAGCAGGNQTPTNSAPAAAGGSKEKVKLTIWHNWSGQDAKAVAMRKILDDFKAANPDIELEAEGLPTDGLKTRLKTVAAADDMPDLFVMWPDAMTKEFVSGNLLQPINEFLDSKPEWKNNFISGALDGYTIDGKVYSVPMNLSPSSFIFYNKAIFDQYKVQVPKTWDELLAGIKTFNDNKVIPIALGNKANWAVQSTIFSAIADRITGTDWFLKAVNQNGTKFTDPEFIQSLNKLKELETSKAFQDGYNSIDQNQMRQLFFQGKAAMFIDGGWAMADVVKNAPKEVLDQTHIAVLPVISGGKGEAQSTAGVVGTGLGVSKKLTGARKDAALKLFYALAGPDGQQATLNSSTLVSYKINLDPSKAHPLFVELNELMKTTKISPVYDSKLGSAATEVINNGLQELLMGASPEAVAKKIQDAQASAVGK</sequence>
<keyword evidence="5" id="KW-0449">Lipoprotein</keyword>
<keyword evidence="1" id="KW-1003">Cell membrane</keyword>
<protein>
    <submittedName>
        <fullName evidence="7">Extracellular solute-binding protein</fullName>
    </submittedName>
</protein>
<keyword evidence="2 6" id="KW-0732">Signal</keyword>
<dbReference type="RefSeq" id="WP_131015649.1">
    <property type="nucleotide sequence ID" value="NZ_SIRE01000016.1"/>
</dbReference>
<evidence type="ECO:0000256" key="1">
    <source>
        <dbReference type="ARBA" id="ARBA00022475"/>
    </source>
</evidence>
<feature type="chain" id="PRO_5038838446" evidence="6">
    <location>
        <begin position="20"/>
        <end position="443"/>
    </location>
</feature>
<dbReference type="AlphaFoldDB" id="A0A4Q9DLC0"/>
<dbReference type="Gene3D" id="3.40.190.10">
    <property type="entry name" value="Periplasmic binding protein-like II"/>
    <property type="match status" value="2"/>
</dbReference>
<dbReference type="PANTHER" id="PTHR43649">
    <property type="entry name" value="ARABINOSE-BINDING PROTEIN-RELATED"/>
    <property type="match status" value="1"/>
</dbReference>
<dbReference type="Pfam" id="PF01547">
    <property type="entry name" value="SBP_bac_1"/>
    <property type="match status" value="1"/>
</dbReference>
<keyword evidence="4" id="KW-0564">Palmitate</keyword>
<dbReference type="Proteomes" id="UP000293142">
    <property type="component" value="Unassembled WGS sequence"/>
</dbReference>
<gene>
    <name evidence="7" type="ORF">EYB31_22385</name>
</gene>
<evidence type="ECO:0000256" key="3">
    <source>
        <dbReference type="ARBA" id="ARBA00023136"/>
    </source>
</evidence>
<evidence type="ECO:0000256" key="5">
    <source>
        <dbReference type="ARBA" id="ARBA00023288"/>
    </source>
</evidence>
<dbReference type="InterPro" id="IPR050490">
    <property type="entry name" value="Bact_solute-bd_prot1"/>
</dbReference>
<dbReference type="OrthoDB" id="9798191at2"/>
<dbReference type="InterPro" id="IPR006059">
    <property type="entry name" value="SBP"/>
</dbReference>
<name>A0A4Q9DLC0_9BACL</name>
<organism evidence="7 8">
    <name type="scientific">Paenibacillus thalictri</name>
    <dbReference type="NCBI Taxonomy" id="2527873"/>
    <lineage>
        <taxon>Bacteria</taxon>
        <taxon>Bacillati</taxon>
        <taxon>Bacillota</taxon>
        <taxon>Bacilli</taxon>
        <taxon>Bacillales</taxon>
        <taxon>Paenibacillaceae</taxon>
        <taxon>Paenibacillus</taxon>
    </lineage>
</organism>
<feature type="signal peptide" evidence="6">
    <location>
        <begin position="1"/>
        <end position="19"/>
    </location>
</feature>
<evidence type="ECO:0000256" key="2">
    <source>
        <dbReference type="ARBA" id="ARBA00022729"/>
    </source>
</evidence>
<evidence type="ECO:0000256" key="4">
    <source>
        <dbReference type="ARBA" id="ARBA00023139"/>
    </source>
</evidence>
<dbReference type="EMBL" id="SIRE01000016">
    <property type="protein sequence ID" value="TBL75736.1"/>
    <property type="molecule type" value="Genomic_DNA"/>
</dbReference>
<evidence type="ECO:0000313" key="7">
    <source>
        <dbReference type="EMBL" id="TBL75736.1"/>
    </source>
</evidence>
<proteinExistence type="predicted"/>
<accession>A0A4Q9DLC0</accession>
<evidence type="ECO:0000256" key="6">
    <source>
        <dbReference type="SAM" id="SignalP"/>
    </source>
</evidence>
<evidence type="ECO:0000313" key="8">
    <source>
        <dbReference type="Proteomes" id="UP000293142"/>
    </source>
</evidence>
<reference evidence="7 8" key="1">
    <citation type="submission" date="2019-02" db="EMBL/GenBank/DDBJ databases">
        <title>Paenibacillus sp. nov., isolated from surface-sterilized tissue of Thalictrum simplex L.</title>
        <authorList>
            <person name="Tuo L."/>
        </authorList>
    </citation>
    <scope>NUCLEOTIDE SEQUENCE [LARGE SCALE GENOMIC DNA]</scope>
    <source>
        <strain evidence="7 8">N2SHLJ1</strain>
    </source>
</reference>
<dbReference type="PANTHER" id="PTHR43649:SF33">
    <property type="entry name" value="POLYGALACTURONAN_RHAMNOGALACTURONAN-BINDING PROTEIN YTCQ"/>
    <property type="match status" value="1"/>
</dbReference>
<keyword evidence="8" id="KW-1185">Reference proteome</keyword>
<dbReference type="SUPFAM" id="SSF53850">
    <property type="entry name" value="Periplasmic binding protein-like II"/>
    <property type="match status" value="1"/>
</dbReference>
<keyword evidence="3" id="KW-0472">Membrane</keyword>
<dbReference type="PROSITE" id="PS51257">
    <property type="entry name" value="PROKAR_LIPOPROTEIN"/>
    <property type="match status" value="1"/>
</dbReference>
<comment type="caution">
    <text evidence="7">The sequence shown here is derived from an EMBL/GenBank/DDBJ whole genome shotgun (WGS) entry which is preliminary data.</text>
</comment>